<dbReference type="InterPro" id="IPR036864">
    <property type="entry name" value="Zn2-C6_fun-type_DNA-bd_sf"/>
</dbReference>
<proteinExistence type="predicted"/>
<dbReference type="PANTHER" id="PTHR38791">
    <property type="entry name" value="ZN(II)2CYS6 TRANSCRIPTION FACTOR (EUROFUNG)-RELATED-RELATED"/>
    <property type="match status" value="1"/>
</dbReference>
<dbReference type="PROSITE" id="PS50048">
    <property type="entry name" value="ZN2_CY6_FUNGAL_2"/>
    <property type="match status" value="1"/>
</dbReference>
<dbReference type="GO" id="GO:0000981">
    <property type="term" value="F:DNA-binding transcription factor activity, RNA polymerase II-specific"/>
    <property type="evidence" value="ECO:0007669"/>
    <property type="project" value="InterPro"/>
</dbReference>
<dbReference type="EMBL" id="JANBVO010000005">
    <property type="protein sequence ID" value="KAJ9151896.1"/>
    <property type="molecule type" value="Genomic_DNA"/>
</dbReference>
<organism evidence="4 5">
    <name type="scientific">Pleurostoma richardsiae</name>
    <dbReference type="NCBI Taxonomy" id="41990"/>
    <lineage>
        <taxon>Eukaryota</taxon>
        <taxon>Fungi</taxon>
        <taxon>Dikarya</taxon>
        <taxon>Ascomycota</taxon>
        <taxon>Pezizomycotina</taxon>
        <taxon>Sordariomycetes</taxon>
        <taxon>Sordariomycetidae</taxon>
        <taxon>Calosphaeriales</taxon>
        <taxon>Pleurostomataceae</taxon>
        <taxon>Pleurostoma</taxon>
    </lineage>
</organism>
<feature type="domain" description="Zn(2)-C6 fungal-type" evidence="3">
    <location>
        <begin position="10"/>
        <end position="38"/>
    </location>
</feature>
<dbReference type="CDD" id="cd00067">
    <property type="entry name" value="GAL4"/>
    <property type="match status" value="1"/>
</dbReference>
<dbReference type="GO" id="GO:0008270">
    <property type="term" value="F:zinc ion binding"/>
    <property type="evidence" value="ECO:0007669"/>
    <property type="project" value="InterPro"/>
</dbReference>
<dbReference type="InterPro" id="IPR021858">
    <property type="entry name" value="Fun_TF"/>
</dbReference>
<feature type="region of interest" description="Disordered" evidence="2">
    <location>
        <begin position="498"/>
        <end position="530"/>
    </location>
</feature>
<feature type="compositionally biased region" description="Basic residues" evidence="2">
    <location>
        <begin position="56"/>
        <end position="68"/>
    </location>
</feature>
<keyword evidence="1" id="KW-0539">Nucleus</keyword>
<dbReference type="Pfam" id="PF00172">
    <property type="entry name" value="Zn_clus"/>
    <property type="match status" value="1"/>
</dbReference>
<dbReference type="Proteomes" id="UP001174694">
    <property type="component" value="Unassembled WGS sequence"/>
</dbReference>
<comment type="caution">
    <text evidence="4">The sequence shown here is derived from an EMBL/GenBank/DDBJ whole genome shotgun (WGS) entry which is preliminary data.</text>
</comment>
<dbReference type="Pfam" id="PF11951">
    <property type="entry name" value="Fungal_trans_2"/>
    <property type="match status" value="1"/>
</dbReference>
<keyword evidence="5" id="KW-1185">Reference proteome</keyword>
<evidence type="ECO:0000313" key="5">
    <source>
        <dbReference type="Proteomes" id="UP001174694"/>
    </source>
</evidence>
<reference evidence="4" key="1">
    <citation type="submission" date="2022-07" db="EMBL/GenBank/DDBJ databases">
        <title>Fungi with potential for degradation of polypropylene.</title>
        <authorList>
            <person name="Gostincar C."/>
        </authorList>
    </citation>
    <scope>NUCLEOTIDE SEQUENCE</scope>
    <source>
        <strain evidence="4">EXF-13308</strain>
    </source>
</reference>
<dbReference type="PROSITE" id="PS00463">
    <property type="entry name" value="ZN2_CY6_FUNGAL_1"/>
    <property type="match status" value="1"/>
</dbReference>
<sequence length="620" mass="69143">MVYCGKPSKGCSNCRERKIRCDQREPGCGQCEKREQQCPGYRNMVDLMFRDESSHVIKKAKAKARRKSGGMSAGSGSSPERASSATPPDSAVQEQPRGKRRMLDTTRPAESSKQPAADDSFLPSPESGNWPAIPVGASLYTLAPSCQERGMAYFFSRYVTIDVNSCHQRFDFVYDIWKPVSLLPGRQVDGVLASMTAVGLMGLANMTHSRNTIDAARKSYGIALNLTNNALRDPAEAVKDTTMLSVLILGLFEMMTEANHRTLKAWQQHIDGAAALAKLRGMSQFRTRSGIRMFLMLCQNVMISCIQKELPMPPTLVELRDELAKIFKTDEPSIEISRPIYMVLQLRYDIKRGNISDPDTMVDKLNAVEDEFDSVMSAFPESWQYRVFRVSRQHPAVFRSICHVYPAMWIATIWNGLRTCRILVLETIVSELNKLLKSGTITDGVIFQRYEREHQKARSKLERLQRAIIASVPQHFGLLDPLGSYVDTLTPMSSAQGQADLGDDQLCDPPSEQDSLSSTTSDEGLTLRDLNQAEDPEEGAERYMLLASATNSIVWPLYLIGMSSACSNALRQYVVGRLYAVYKETGSTQAKTVADIIVNRKSSPLEQVRLPLRTHEGLGV</sequence>
<dbReference type="SUPFAM" id="SSF57701">
    <property type="entry name" value="Zn2/Cys6 DNA-binding domain"/>
    <property type="match status" value="1"/>
</dbReference>
<evidence type="ECO:0000313" key="4">
    <source>
        <dbReference type="EMBL" id="KAJ9151896.1"/>
    </source>
</evidence>
<feature type="region of interest" description="Disordered" evidence="2">
    <location>
        <begin position="56"/>
        <end position="127"/>
    </location>
</feature>
<evidence type="ECO:0000256" key="1">
    <source>
        <dbReference type="ARBA" id="ARBA00023242"/>
    </source>
</evidence>
<gene>
    <name evidence="4" type="ORF">NKR23_g2819</name>
</gene>
<dbReference type="InterPro" id="IPR001138">
    <property type="entry name" value="Zn2Cys6_DnaBD"/>
</dbReference>
<name>A0AA38RP80_9PEZI</name>
<dbReference type="InterPro" id="IPR053175">
    <property type="entry name" value="DHMBA_Reg_Transcription_Factor"/>
</dbReference>
<dbReference type="Gene3D" id="4.10.240.10">
    <property type="entry name" value="Zn(2)-C6 fungal-type DNA-binding domain"/>
    <property type="match status" value="1"/>
</dbReference>
<dbReference type="AlphaFoldDB" id="A0AA38RP80"/>
<evidence type="ECO:0000256" key="2">
    <source>
        <dbReference type="SAM" id="MobiDB-lite"/>
    </source>
</evidence>
<evidence type="ECO:0000259" key="3">
    <source>
        <dbReference type="PROSITE" id="PS50048"/>
    </source>
</evidence>
<accession>A0AA38RP80</accession>
<protein>
    <submittedName>
        <fullName evidence="4">Sterol uptake control protein 2</fullName>
    </submittedName>
</protein>
<feature type="compositionally biased region" description="Polar residues" evidence="2">
    <location>
        <begin position="512"/>
        <end position="523"/>
    </location>
</feature>
<dbReference type="SMART" id="SM00066">
    <property type="entry name" value="GAL4"/>
    <property type="match status" value="1"/>
</dbReference>
<dbReference type="PANTHER" id="PTHR38791:SF5">
    <property type="entry name" value="TRANSCRIPTION FACTOR DBAG-RELATED"/>
    <property type="match status" value="1"/>
</dbReference>